<dbReference type="Proteomes" id="UP000712600">
    <property type="component" value="Unassembled WGS sequence"/>
</dbReference>
<accession>A0A8S9RA22</accession>
<proteinExistence type="predicted"/>
<organism evidence="2 3">
    <name type="scientific">Brassica cretica</name>
    <name type="common">Mustard</name>
    <dbReference type="NCBI Taxonomy" id="69181"/>
    <lineage>
        <taxon>Eukaryota</taxon>
        <taxon>Viridiplantae</taxon>
        <taxon>Streptophyta</taxon>
        <taxon>Embryophyta</taxon>
        <taxon>Tracheophyta</taxon>
        <taxon>Spermatophyta</taxon>
        <taxon>Magnoliopsida</taxon>
        <taxon>eudicotyledons</taxon>
        <taxon>Gunneridae</taxon>
        <taxon>Pentapetalae</taxon>
        <taxon>rosids</taxon>
        <taxon>malvids</taxon>
        <taxon>Brassicales</taxon>
        <taxon>Brassicaceae</taxon>
        <taxon>Brassiceae</taxon>
        <taxon>Brassica</taxon>
    </lineage>
</organism>
<name>A0A8S9RA22_BRACR</name>
<feature type="compositionally biased region" description="Polar residues" evidence="1">
    <location>
        <begin position="1"/>
        <end position="18"/>
    </location>
</feature>
<evidence type="ECO:0000313" key="2">
    <source>
        <dbReference type="EMBL" id="KAF3560459.1"/>
    </source>
</evidence>
<dbReference type="AlphaFoldDB" id="A0A8S9RA22"/>
<reference evidence="2" key="1">
    <citation type="submission" date="2019-12" db="EMBL/GenBank/DDBJ databases">
        <title>Genome sequencing and annotation of Brassica cretica.</title>
        <authorList>
            <person name="Studholme D.J."/>
            <person name="Sarris P."/>
        </authorList>
    </citation>
    <scope>NUCLEOTIDE SEQUENCE</scope>
    <source>
        <strain evidence="2">PFS-109/04</strain>
        <tissue evidence="2">Leaf</tissue>
    </source>
</reference>
<protein>
    <submittedName>
        <fullName evidence="2">Uncharacterized protein</fullName>
    </submittedName>
</protein>
<feature type="region of interest" description="Disordered" evidence="1">
    <location>
        <begin position="1"/>
        <end position="28"/>
    </location>
</feature>
<dbReference type="EMBL" id="QGKX02000996">
    <property type="protein sequence ID" value="KAF3560459.1"/>
    <property type="molecule type" value="Genomic_DNA"/>
</dbReference>
<evidence type="ECO:0000313" key="3">
    <source>
        <dbReference type="Proteomes" id="UP000712600"/>
    </source>
</evidence>
<evidence type="ECO:0000256" key="1">
    <source>
        <dbReference type="SAM" id="MobiDB-lite"/>
    </source>
</evidence>
<gene>
    <name evidence="2" type="ORF">F2Q69_00015815</name>
</gene>
<sequence length="97" mass="10481">MLPVSQAPSICTGGASSSYHKKFENSLSTEEEDLVPAMGSMMLPVSQAPSICIGEASLSHHKKFENSLSTEEEDIVPAMEDEVDGEEDKSPSFCPCW</sequence>
<comment type="caution">
    <text evidence="2">The sequence shown here is derived from an EMBL/GenBank/DDBJ whole genome shotgun (WGS) entry which is preliminary data.</text>
</comment>